<feature type="transmembrane region" description="Helical" evidence="11">
    <location>
        <begin position="6"/>
        <end position="29"/>
    </location>
</feature>
<evidence type="ECO:0000256" key="11">
    <source>
        <dbReference type="RuleBase" id="RU367026"/>
    </source>
</evidence>
<comment type="function">
    <text evidence="11">May play a role in anterograde transport of membrane proteins from the endoplasmic reticulum to the Golgi.</text>
</comment>
<dbReference type="Proteomes" id="UP001642540">
    <property type="component" value="Unassembled WGS sequence"/>
</dbReference>
<organism evidence="15 16">
    <name type="scientific">Orchesella dallaii</name>
    <dbReference type="NCBI Taxonomy" id="48710"/>
    <lineage>
        <taxon>Eukaryota</taxon>
        <taxon>Metazoa</taxon>
        <taxon>Ecdysozoa</taxon>
        <taxon>Arthropoda</taxon>
        <taxon>Hexapoda</taxon>
        <taxon>Collembola</taxon>
        <taxon>Entomobryomorpha</taxon>
        <taxon>Entomobryoidea</taxon>
        <taxon>Orchesellidae</taxon>
        <taxon>Orchesellinae</taxon>
        <taxon>Orchesella</taxon>
    </lineage>
</organism>
<dbReference type="PANTHER" id="PTHR12701:SF20">
    <property type="entry name" value="ENDOPLASMIC RETICULUM TRANSMEMBRANE PROTEIN"/>
    <property type="match status" value="1"/>
</dbReference>
<feature type="transmembrane region" description="Helical" evidence="11">
    <location>
        <begin position="101"/>
        <end position="118"/>
    </location>
</feature>
<evidence type="ECO:0000259" key="14">
    <source>
        <dbReference type="Pfam" id="PF18035"/>
    </source>
</evidence>
<evidence type="ECO:0000256" key="7">
    <source>
        <dbReference type="ARBA" id="ARBA00022927"/>
    </source>
</evidence>
<evidence type="ECO:0000256" key="8">
    <source>
        <dbReference type="ARBA" id="ARBA00022989"/>
    </source>
</evidence>
<comment type="caution">
    <text evidence="15">The sequence shown here is derived from an EMBL/GenBank/DDBJ whole genome shotgun (WGS) entry which is preliminary data.</text>
</comment>
<dbReference type="EMBL" id="CAXLJM020000057">
    <property type="protein sequence ID" value="CAL8118757.1"/>
    <property type="molecule type" value="Genomic_DNA"/>
</dbReference>
<evidence type="ECO:0000313" key="15">
    <source>
        <dbReference type="EMBL" id="CAL8118757.1"/>
    </source>
</evidence>
<keyword evidence="6 11" id="KW-0931">ER-Golgi transport</keyword>
<keyword evidence="7 11" id="KW-0653">Protein transport</keyword>
<feature type="coiled-coil region" evidence="12">
    <location>
        <begin position="224"/>
        <end position="251"/>
    </location>
</feature>
<gene>
    <name evidence="15" type="ORF">ODALV1_LOCUS18268</name>
</gene>
<evidence type="ECO:0000313" key="16">
    <source>
        <dbReference type="Proteomes" id="UP001642540"/>
    </source>
</evidence>
<evidence type="ECO:0000256" key="6">
    <source>
        <dbReference type="ARBA" id="ARBA00022892"/>
    </source>
</evidence>
<evidence type="ECO:0000256" key="2">
    <source>
        <dbReference type="ARBA" id="ARBA00007956"/>
    </source>
</evidence>
<name>A0ABP1R3G5_9HEXA</name>
<reference evidence="15 16" key="1">
    <citation type="submission" date="2024-08" db="EMBL/GenBank/DDBJ databases">
        <authorList>
            <person name="Cucini C."/>
            <person name="Frati F."/>
        </authorList>
    </citation>
    <scope>NUCLEOTIDE SEQUENCE [LARGE SCALE GENOMIC DNA]</scope>
</reference>
<keyword evidence="8 11" id="KW-1133">Transmembrane helix</keyword>
<dbReference type="Pfam" id="PF05529">
    <property type="entry name" value="Bap31"/>
    <property type="match status" value="1"/>
</dbReference>
<keyword evidence="9 12" id="KW-0175">Coiled coil</keyword>
<evidence type="ECO:0000256" key="1">
    <source>
        <dbReference type="ARBA" id="ARBA00004477"/>
    </source>
</evidence>
<evidence type="ECO:0000256" key="4">
    <source>
        <dbReference type="ARBA" id="ARBA00022692"/>
    </source>
</evidence>
<protein>
    <recommendedName>
        <fullName evidence="11">Endoplasmic reticulum transmembrane protein</fullName>
    </recommendedName>
</protein>
<sequence>MSLQWSIVAGFLYSEILVMVILLLPIISPQRWNRLFRSKILHSLGTQTQLYFYGLFGLLALLFLDAIREMRKYSSEEFDLNTNPKAEMQAHMKLFRAQRNFYISGFALLLSAIIRRITTLLSIQAMLMAENEAALKQAANASKAASAIIDAQTSSGSGKKSSDDGGDAPKLQKEVKALKDGKVFRYFNLLMFECLRKKYNGGHSNLNSCLINGIIELAASLRDKDVLKSQADNTNKEYDRLLKEHEKLQKQLSIAGGDKKDD</sequence>
<dbReference type="Gene3D" id="1.20.5.110">
    <property type="match status" value="1"/>
</dbReference>
<keyword evidence="3 11" id="KW-0813">Transport</keyword>
<keyword evidence="16" id="KW-1185">Reference proteome</keyword>
<evidence type="ECO:0000256" key="5">
    <source>
        <dbReference type="ARBA" id="ARBA00022824"/>
    </source>
</evidence>
<comment type="similarity">
    <text evidence="2 11">Belongs to the BCAP29/BCAP31 family.</text>
</comment>
<dbReference type="PANTHER" id="PTHR12701">
    <property type="entry name" value="BCR-ASSOCIATED PROTEIN, BAP"/>
    <property type="match status" value="1"/>
</dbReference>
<comment type="subcellular location">
    <subcellularLocation>
        <location evidence="1 11">Endoplasmic reticulum membrane</location>
        <topology evidence="1 11">Multi-pass membrane protein</topology>
    </subcellularLocation>
</comment>
<dbReference type="InterPro" id="IPR008417">
    <property type="entry name" value="BAP29/BAP31"/>
</dbReference>
<evidence type="ECO:0000256" key="12">
    <source>
        <dbReference type="SAM" id="Coils"/>
    </source>
</evidence>
<keyword evidence="10 11" id="KW-0472">Membrane</keyword>
<proteinExistence type="inferred from homology"/>
<feature type="domain" description="Bap31/Bap29 cytoplasmic coiled-coil" evidence="14">
    <location>
        <begin position="216"/>
        <end position="262"/>
    </location>
</feature>
<evidence type="ECO:0000256" key="10">
    <source>
        <dbReference type="ARBA" id="ARBA00023136"/>
    </source>
</evidence>
<dbReference type="InterPro" id="IPR040463">
    <property type="entry name" value="BAP29/BAP31_N"/>
</dbReference>
<evidence type="ECO:0000259" key="13">
    <source>
        <dbReference type="Pfam" id="PF05529"/>
    </source>
</evidence>
<keyword evidence="5 11" id="KW-0256">Endoplasmic reticulum</keyword>
<evidence type="ECO:0000256" key="9">
    <source>
        <dbReference type="ARBA" id="ARBA00023054"/>
    </source>
</evidence>
<accession>A0ABP1R3G5</accession>
<dbReference type="Pfam" id="PF18035">
    <property type="entry name" value="Bap31_Bap29_C"/>
    <property type="match status" value="1"/>
</dbReference>
<keyword evidence="4 11" id="KW-0812">Transmembrane</keyword>
<dbReference type="InterPro" id="IPR041672">
    <property type="entry name" value="Bap31/Bap29_C"/>
</dbReference>
<feature type="domain" description="BAP29/BAP31 transmembrane" evidence="13">
    <location>
        <begin position="1"/>
        <end position="133"/>
    </location>
</feature>
<evidence type="ECO:0000256" key="3">
    <source>
        <dbReference type="ARBA" id="ARBA00022448"/>
    </source>
</evidence>
<feature type="transmembrane region" description="Helical" evidence="11">
    <location>
        <begin position="50"/>
        <end position="67"/>
    </location>
</feature>